<accession>A0A0F9HSL1</accession>
<dbReference type="AlphaFoldDB" id="A0A0F9HSL1"/>
<proteinExistence type="predicted"/>
<reference evidence="2" key="1">
    <citation type="journal article" date="2015" name="Nature">
        <title>Complex archaea that bridge the gap between prokaryotes and eukaryotes.</title>
        <authorList>
            <person name="Spang A."/>
            <person name="Saw J.H."/>
            <person name="Jorgensen S.L."/>
            <person name="Zaremba-Niedzwiedzka K."/>
            <person name="Martijn J."/>
            <person name="Lind A.E."/>
            <person name="van Eijk R."/>
            <person name="Schleper C."/>
            <person name="Guy L."/>
            <person name="Ettema T.J."/>
        </authorList>
    </citation>
    <scope>NUCLEOTIDE SEQUENCE</scope>
</reference>
<name>A0A0F9HSL1_9ZZZZ</name>
<gene>
    <name evidence="2" type="ORF">LCGC14_1669820</name>
</gene>
<organism evidence="2">
    <name type="scientific">marine sediment metagenome</name>
    <dbReference type="NCBI Taxonomy" id="412755"/>
    <lineage>
        <taxon>unclassified sequences</taxon>
        <taxon>metagenomes</taxon>
        <taxon>ecological metagenomes</taxon>
    </lineage>
</organism>
<comment type="caution">
    <text evidence="2">The sequence shown here is derived from an EMBL/GenBank/DDBJ whole genome shotgun (WGS) entry which is preliminary data.</text>
</comment>
<feature type="domain" description="RES" evidence="1">
    <location>
        <begin position="17"/>
        <end position="143"/>
    </location>
</feature>
<sequence>MICYRIAPTEHNNANNALSGIGGLYAEGRWHMVGKPVVYTASSRSLAMLERLVNDSTDILNKQLSVTSILIPDKLKIKRLVVSDLPSDWDDHPYILKTQIVGSDWLTSMGEAVLQVPSSVCSDEYNFIINPAHTDADEIKCVECQPFSYPKRLALKL</sequence>
<evidence type="ECO:0000313" key="2">
    <source>
        <dbReference type="EMBL" id="KKM18027.1"/>
    </source>
</evidence>
<dbReference type="EMBL" id="LAZR01014318">
    <property type="protein sequence ID" value="KKM18027.1"/>
    <property type="molecule type" value="Genomic_DNA"/>
</dbReference>
<dbReference type="Pfam" id="PF08808">
    <property type="entry name" value="RES"/>
    <property type="match status" value="1"/>
</dbReference>
<dbReference type="InterPro" id="IPR014914">
    <property type="entry name" value="RES_dom"/>
</dbReference>
<dbReference type="SMART" id="SM00953">
    <property type="entry name" value="RES"/>
    <property type="match status" value="1"/>
</dbReference>
<evidence type="ECO:0000259" key="1">
    <source>
        <dbReference type="SMART" id="SM00953"/>
    </source>
</evidence>
<protein>
    <recommendedName>
        <fullName evidence="1">RES domain-containing protein</fullName>
    </recommendedName>
</protein>